<proteinExistence type="predicted"/>
<sequence length="112" mass="12897">MPGEEHSLIFYTREKFSTNEGEVKKQSPAPVGYENIPLSILRNTFFLMNIICSVAMATAGILTTERINEDIFLLFKRCFWLGGDLSFDIFHLLKLGPSHKCVHFSRNFQSFF</sequence>
<keyword evidence="2" id="KW-1185">Reference proteome</keyword>
<evidence type="ECO:0000313" key="1">
    <source>
        <dbReference type="EMBL" id="GIY28397.1"/>
    </source>
</evidence>
<organism evidence="1 2">
    <name type="scientific">Caerostris extrusa</name>
    <name type="common">Bark spider</name>
    <name type="synonym">Caerostris bankana</name>
    <dbReference type="NCBI Taxonomy" id="172846"/>
    <lineage>
        <taxon>Eukaryota</taxon>
        <taxon>Metazoa</taxon>
        <taxon>Ecdysozoa</taxon>
        <taxon>Arthropoda</taxon>
        <taxon>Chelicerata</taxon>
        <taxon>Arachnida</taxon>
        <taxon>Araneae</taxon>
        <taxon>Araneomorphae</taxon>
        <taxon>Entelegynae</taxon>
        <taxon>Araneoidea</taxon>
        <taxon>Araneidae</taxon>
        <taxon>Caerostris</taxon>
    </lineage>
</organism>
<gene>
    <name evidence="1" type="ORF">CEXT_349211</name>
</gene>
<protein>
    <submittedName>
        <fullName evidence="1">Uncharacterized protein</fullName>
    </submittedName>
</protein>
<dbReference type="Proteomes" id="UP001054945">
    <property type="component" value="Unassembled WGS sequence"/>
</dbReference>
<dbReference type="EMBL" id="BPLR01008942">
    <property type="protein sequence ID" value="GIY28397.1"/>
    <property type="molecule type" value="Genomic_DNA"/>
</dbReference>
<evidence type="ECO:0000313" key="2">
    <source>
        <dbReference type="Proteomes" id="UP001054945"/>
    </source>
</evidence>
<accession>A0AAV4S6L6</accession>
<name>A0AAV4S6L6_CAEEX</name>
<reference evidence="1 2" key="1">
    <citation type="submission" date="2021-06" db="EMBL/GenBank/DDBJ databases">
        <title>Caerostris extrusa draft genome.</title>
        <authorList>
            <person name="Kono N."/>
            <person name="Arakawa K."/>
        </authorList>
    </citation>
    <scope>NUCLEOTIDE SEQUENCE [LARGE SCALE GENOMIC DNA]</scope>
</reference>
<comment type="caution">
    <text evidence="1">The sequence shown here is derived from an EMBL/GenBank/DDBJ whole genome shotgun (WGS) entry which is preliminary data.</text>
</comment>
<dbReference type="AlphaFoldDB" id="A0AAV4S6L6"/>